<proteinExistence type="predicted"/>
<organism evidence="4 5">
    <name type="scientific">Phycomyces blakesleeanus</name>
    <dbReference type="NCBI Taxonomy" id="4837"/>
    <lineage>
        <taxon>Eukaryota</taxon>
        <taxon>Fungi</taxon>
        <taxon>Fungi incertae sedis</taxon>
        <taxon>Mucoromycota</taxon>
        <taxon>Mucoromycotina</taxon>
        <taxon>Mucoromycetes</taxon>
        <taxon>Mucorales</taxon>
        <taxon>Phycomycetaceae</taxon>
        <taxon>Phycomyces</taxon>
    </lineage>
</organism>
<evidence type="ECO:0000256" key="1">
    <source>
        <dbReference type="SAM" id="Phobius"/>
    </source>
</evidence>
<evidence type="ECO:0000259" key="3">
    <source>
        <dbReference type="PROSITE" id="PS50240"/>
    </source>
</evidence>
<keyword evidence="1" id="KW-0812">Transmembrane</keyword>
<dbReference type="InterPro" id="IPR043504">
    <property type="entry name" value="Peptidase_S1_PA_chymotrypsin"/>
</dbReference>
<dbReference type="SMART" id="SM00020">
    <property type="entry name" value="Tryp_SPc"/>
    <property type="match status" value="1"/>
</dbReference>
<dbReference type="PROSITE" id="PS00134">
    <property type="entry name" value="TRYPSIN_HIS"/>
    <property type="match status" value="1"/>
</dbReference>
<feature type="signal peptide" evidence="2">
    <location>
        <begin position="1"/>
        <end position="19"/>
    </location>
</feature>
<dbReference type="PANTHER" id="PTHR24260:SF132">
    <property type="entry name" value="PEPTIDASE S1 DOMAIN-CONTAINING PROTEIN"/>
    <property type="match status" value="1"/>
</dbReference>
<keyword evidence="1" id="KW-1133">Transmembrane helix</keyword>
<dbReference type="InterPro" id="IPR018114">
    <property type="entry name" value="TRYPSIN_HIS"/>
</dbReference>
<dbReference type="InterPro" id="IPR001254">
    <property type="entry name" value="Trypsin_dom"/>
</dbReference>
<dbReference type="InterPro" id="IPR009003">
    <property type="entry name" value="Peptidase_S1_PA"/>
</dbReference>
<comment type="caution">
    <text evidence="4">The sequence shown here is derived from an EMBL/GenBank/DDBJ whole genome shotgun (WGS) entry which is preliminary data.</text>
</comment>
<keyword evidence="5" id="KW-1185">Reference proteome</keyword>
<dbReference type="InterPro" id="IPR001314">
    <property type="entry name" value="Peptidase_S1A"/>
</dbReference>
<gene>
    <name evidence="4" type="ORF">J3Q64DRAFT_1754534</name>
</gene>
<evidence type="ECO:0000313" key="5">
    <source>
        <dbReference type="Proteomes" id="UP001448207"/>
    </source>
</evidence>
<dbReference type="PROSITE" id="PS50240">
    <property type="entry name" value="TRYPSIN_DOM"/>
    <property type="match status" value="1"/>
</dbReference>
<feature type="transmembrane region" description="Helical" evidence="1">
    <location>
        <begin position="308"/>
        <end position="325"/>
    </location>
</feature>
<name>A0ABR3AUI8_PHYBL</name>
<dbReference type="Pfam" id="PF00089">
    <property type="entry name" value="Trypsin"/>
    <property type="match status" value="1"/>
</dbReference>
<feature type="domain" description="Peptidase S1" evidence="3">
    <location>
        <begin position="20"/>
        <end position="282"/>
    </location>
</feature>
<sequence length="326" mass="35146">MSLVLLLFCLYLRCYSVLAMANGVSVLNAADYPFSVMITKPVMCGGALISLDPPWILTAAHCISNFTSGLPDRTVNAVGYGSTNISHLKYASILKAVPHPRYNTQLDPNTLPSQDDRDSHTMHYDIGLVQLTKPILAGPGVDRIALWGSTEPDPDWESSLLTIGMGYIGLDKIQAKTLQKASCDIVASSISKTYSPSIQENVYLTTSPASLCHGDSGSPLIGTNEKDPGRFFLVGILNRILNAHDPNPSKATCPVPNGDPAVVYNAFAKGVVHLEWIMNVTQLSVADLTQHKPVGSYSLTLSSGSHHLLFSPVFSIIIVSLLLWVL</sequence>
<protein>
    <submittedName>
        <fullName evidence="4">Trypsin-like cysteine/serine peptidase domain-containing protein</fullName>
    </submittedName>
</protein>
<keyword evidence="2" id="KW-0732">Signal</keyword>
<dbReference type="InterPro" id="IPR051333">
    <property type="entry name" value="CLIP_Serine_Protease"/>
</dbReference>
<evidence type="ECO:0000313" key="4">
    <source>
        <dbReference type="EMBL" id="KAL0082012.1"/>
    </source>
</evidence>
<dbReference type="PRINTS" id="PR00722">
    <property type="entry name" value="CHYMOTRYPSIN"/>
</dbReference>
<dbReference type="PANTHER" id="PTHR24260">
    <property type="match status" value="1"/>
</dbReference>
<dbReference type="Gene3D" id="2.40.10.10">
    <property type="entry name" value="Trypsin-like serine proteases"/>
    <property type="match status" value="1"/>
</dbReference>
<feature type="chain" id="PRO_5047168409" evidence="2">
    <location>
        <begin position="20"/>
        <end position="326"/>
    </location>
</feature>
<reference evidence="4 5" key="1">
    <citation type="submission" date="2024-04" db="EMBL/GenBank/DDBJ databases">
        <title>Symmetric and asymmetric DNA N6-adenine methylation regulates different biological responses in Mucorales.</title>
        <authorList>
            <consortium name="Lawrence Berkeley National Laboratory"/>
            <person name="Lax C."/>
            <person name="Mondo S.J."/>
            <person name="Osorio-Concepcion M."/>
            <person name="Muszewska A."/>
            <person name="Corrochano-Luque M."/>
            <person name="Gutierrez G."/>
            <person name="Riley R."/>
            <person name="Lipzen A."/>
            <person name="Guo J."/>
            <person name="Hundley H."/>
            <person name="Amirebrahimi M."/>
            <person name="Ng V."/>
            <person name="Lorenzo-Gutierrez D."/>
            <person name="Binder U."/>
            <person name="Yang J."/>
            <person name="Song Y."/>
            <person name="Canovas D."/>
            <person name="Navarro E."/>
            <person name="Freitag M."/>
            <person name="Gabaldon T."/>
            <person name="Grigoriev I.V."/>
            <person name="Corrochano L.M."/>
            <person name="Nicolas F.E."/>
            <person name="Garre V."/>
        </authorList>
    </citation>
    <scope>NUCLEOTIDE SEQUENCE [LARGE SCALE GENOMIC DNA]</scope>
    <source>
        <strain evidence="4 5">L51</strain>
    </source>
</reference>
<dbReference type="SUPFAM" id="SSF50494">
    <property type="entry name" value="Trypsin-like serine proteases"/>
    <property type="match status" value="1"/>
</dbReference>
<keyword evidence="1" id="KW-0472">Membrane</keyword>
<dbReference type="EMBL" id="JBCLYO010000016">
    <property type="protein sequence ID" value="KAL0082012.1"/>
    <property type="molecule type" value="Genomic_DNA"/>
</dbReference>
<evidence type="ECO:0000256" key="2">
    <source>
        <dbReference type="SAM" id="SignalP"/>
    </source>
</evidence>
<dbReference type="Proteomes" id="UP001448207">
    <property type="component" value="Unassembled WGS sequence"/>
</dbReference>
<accession>A0ABR3AUI8</accession>